<evidence type="ECO:0000256" key="2">
    <source>
        <dbReference type="ARBA" id="ARBA00023054"/>
    </source>
</evidence>
<proteinExistence type="inferred from homology"/>
<evidence type="ECO:0000256" key="3">
    <source>
        <dbReference type="SAM" id="MobiDB-lite"/>
    </source>
</evidence>
<accession>A0AAN7JWG8</accession>
<feature type="compositionally biased region" description="Polar residues" evidence="3">
    <location>
        <begin position="111"/>
        <end position="120"/>
    </location>
</feature>
<protein>
    <recommendedName>
        <fullName evidence="6">SPT2 chromatin protein</fullName>
    </recommendedName>
</protein>
<dbReference type="PANTHER" id="PTHR22691">
    <property type="entry name" value="YEAST SPT2-RELATED"/>
    <property type="match status" value="1"/>
</dbReference>
<comment type="caution">
    <text evidence="4">The sequence shown here is derived from an EMBL/GenBank/DDBJ whole genome shotgun (WGS) entry which is preliminary data.</text>
</comment>
<dbReference type="GO" id="GO:0042393">
    <property type="term" value="F:histone binding"/>
    <property type="evidence" value="ECO:0007669"/>
    <property type="project" value="TreeGrafter"/>
</dbReference>
<keyword evidence="2" id="KW-0175">Coiled coil</keyword>
<keyword evidence="5" id="KW-1185">Reference proteome</keyword>
<evidence type="ECO:0000313" key="5">
    <source>
        <dbReference type="Proteomes" id="UP001345219"/>
    </source>
</evidence>
<feature type="compositionally biased region" description="Acidic residues" evidence="3">
    <location>
        <begin position="1"/>
        <end position="31"/>
    </location>
</feature>
<feature type="compositionally biased region" description="Polar residues" evidence="3">
    <location>
        <begin position="223"/>
        <end position="234"/>
    </location>
</feature>
<organism evidence="4 5">
    <name type="scientific">Trapa incisa</name>
    <dbReference type="NCBI Taxonomy" id="236973"/>
    <lineage>
        <taxon>Eukaryota</taxon>
        <taxon>Viridiplantae</taxon>
        <taxon>Streptophyta</taxon>
        <taxon>Embryophyta</taxon>
        <taxon>Tracheophyta</taxon>
        <taxon>Spermatophyta</taxon>
        <taxon>Magnoliopsida</taxon>
        <taxon>eudicotyledons</taxon>
        <taxon>Gunneridae</taxon>
        <taxon>Pentapetalae</taxon>
        <taxon>rosids</taxon>
        <taxon>malvids</taxon>
        <taxon>Myrtales</taxon>
        <taxon>Lythraceae</taxon>
        <taxon>Trapa</taxon>
    </lineage>
</organism>
<sequence>MGGYENDEYEDYDDYEEEEYEQEEDEYEEEKEDPKPTKEELEYLELRQKLKESIRKRMKKEASGSQKIMKDSYGSFFGPAKPMIAPRVIEESKPFLENQQLASCILKIHQTGKNNSSTRPGGSKPCASPQAPRISELKRKVQKIKDNRDYSFLLSEDAELPASPKFSSDGRSAKISSQSSGRSPTIDVWRANGGREERRPISTNGHTNPRPGSTNVHLKPSLGSLSGQLNSRPVSTSGHLSSRLSSATGQHNSRPGSANGHHNPKPLSINAHHNPRPGFTNGHTNSRPGSYGHTIPRTGSSNGHVNHRPDPKLSPDSKPQSAANKKQLLSNTGNGPSRPALSNGLPPKKPILPPSRSSSQSSTAVGLKPPTAKMQSISKCQAALRRDIPEAGRGKIPTKHALPPSRPQVQAQMHKPQKQVSSHNRSLDQRSKKRPSRPFPDDDDSGDAAISIIRKMFRYNPQKFAGRDEDDSDMEANFEDIMREEKRSARIAREEDEEQLRLIEEEERREHMRKMGKKRKVG</sequence>
<reference evidence="4 5" key="1">
    <citation type="journal article" date="2023" name="Hortic Res">
        <title>Pangenome of water caltrop reveals structural variations and asymmetric subgenome divergence after allopolyploidization.</title>
        <authorList>
            <person name="Zhang X."/>
            <person name="Chen Y."/>
            <person name="Wang L."/>
            <person name="Yuan Y."/>
            <person name="Fang M."/>
            <person name="Shi L."/>
            <person name="Lu R."/>
            <person name="Comes H.P."/>
            <person name="Ma Y."/>
            <person name="Chen Y."/>
            <person name="Huang G."/>
            <person name="Zhou Y."/>
            <person name="Zheng Z."/>
            <person name="Qiu Y."/>
        </authorList>
    </citation>
    <scope>NUCLEOTIDE SEQUENCE [LARGE SCALE GENOMIC DNA]</scope>
    <source>
        <tissue evidence="4">Roots</tissue>
    </source>
</reference>
<evidence type="ECO:0000256" key="1">
    <source>
        <dbReference type="ARBA" id="ARBA00006461"/>
    </source>
</evidence>
<name>A0AAN7JWG8_9MYRT</name>
<gene>
    <name evidence="4" type="ORF">SAY87_002243</name>
</gene>
<feature type="region of interest" description="Disordered" evidence="3">
    <location>
        <begin position="161"/>
        <end position="448"/>
    </location>
</feature>
<feature type="region of interest" description="Disordered" evidence="3">
    <location>
        <begin position="111"/>
        <end position="141"/>
    </location>
</feature>
<feature type="compositionally biased region" description="Basic and acidic residues" evidence="3">
    <location>
        <begin position="32"/>
        <end position="41"/>
    </location>
</feature>
<dbReference type="Pfam" id="PF08243">
    <property type="entry name" value="SPT2"/>
    <property type="match status" value="1"/>
</dbReference>
<dbReference type="GO" id="GO:0003677">
    <property type="term" value="F:DNA binding"/>
    <property type="evidence" value="ECO:0007669"/>
    <property type="project" value="TreeGrafter"/>
</dbReference>
<feature type="compositionally biased region" description="Polar residues" evidence="3">
    <location>
        <begin position="165"/>
        <end position="183"/>
    </location>
</feature>
<feature type="compositionally biased region" description="Polar residues" evidence="3">
    <location>
        <begin position="247"/>
        <end position="256"/>
    </location>
</feature>
<dbReference type="GO" id="GO:0006334">
    <property type="term" value="P:nucleosome assembly"/>
    <property type="evidence" value="ECO:0007669"/>
    <property type="project" value="TreeGrafter"/>
</dbReference>
<feature type="compositionally biased region" description="Basic and acidic residues" evidence="3">
    <location>
        <begin position="384"/>
        <end position="393"/>
    </location>
</feature>
<dbReference type="AlphaFoldDB" id="A0AAN7JWG8"/>
<comment type="similarity">
    <text evidence="1">Belongs to the SPT2 family.</text>
</comment>
<feature type="compositionally biased region" description="Polar residues" evidence="3">
    <location>
        <begin position="201"/>
        <end position="216"/>
    </location>
</feature>
<dbReference type="InterPro" id="IPR013256">
    <property type="entry name" value="Chromatin_SPT2"/>
</dbReference>
<evidence type="ECO:0008006" key="6">
    <source>
        <dbReference type="Google" id="ProtNLM"/>
    </source>
</evidence>
<dbReference type="Proteomes" id="UP001345219">
    <property type="component" value="Chromosome 2"/>
</dbReference>
<dbReference type="GO" id="GO:0006360">
    <property type="term" value="P:transcription by RNA polymerase I"/>
    <property type="evidence" value="ECO:0007669"/>
    <property type="project" value="TreeGrafter"/>
</dbReference>
<evidence type="ECO:0000313" key="4">
    <source>
        <dbReference type="EMBL" id="KAK4754139.1"/>
    </source>
</evidence>
<dbReference type="EMBL" id="JAXIOK010000015">
    <property type="protein sequence ID" value="KAK4754139.1"/>
    <property type="molecule type" value="Genomic_DNA"/>
</dbReference>
<dbReference type="PANTHER" id="PTHR22691:SF8">
    <property type="entry name" value="PROTEIN SPT2 HOMOLOG"/>
    <property type="match status" value="1"/>
</dbReference>
<dbReference type="GO" id="GO:0005730">
    <property type="term" value="C:nucleolus"/>
    <property type="evidence" value="ECO:0007669"/>
    <property type="project" value="TreeGrafter"/>
</dbReference>
<feature type="region of interest" description="Disordered" evidence="3">
    <location>
        <begin position="1"/>
        <end position="41"/>
    </location>
</feature>
<dbReference type="SMART" id="SM00784">
    <property type="entry name" value="SPT2"/>
    <property type="match status" value="1"/>
</dbReference>
<feature type="compositionally biased region" description="Low complexity" evidence="3">
    <location>
        <begin position="235"/>
        <end position="246"/>
    </location>
</feature>
<feature type="compositionally biased region" description="Polar residues" evidence="3">
    <location>
        <begin position="317"/>
        <end position="335"/>
    </location>
</feature>